<keyword evidence="2" id="KW-1185">Reference proteome</keyword>
<sequence length="190" mass="20594">MVLVGEGVRAAAEALVGRRLDEVRYSTMKWGRKDRRFWDHEVAHVVEYGVDLVTDWGTTGVVWTSYGAFGMGVDLVEGPVLAEFARAGLDVSPRQARTVDVTHLVPWRGLIGRKIQSVTVHLHEARWDEPVTGPAAVTVRCDDGPPVAAVCGSWIGPADPIYLTGDDIIILWEPEVATAVAPSLELGLGT</sequence>
<dbReference type="Proteomes" id="UP000437736">
    <property type="component" value="Unassembled WGS sequence"/>
</dbReference>
<evidence type="ECO:0000313" key="1">
    <source>
        <dbReference type="EMBL" id="MST31663.1"/>
    </source>
</evidence>
<comment type="caution">
    <text evidence="1">The sequence shown here is derived from an EMBL/GenBank/DDBJ whole genome shotgun (WGS) entry which is preliminary data.</text>
</comment>
<reference evidence="1 2" key="1">
    <citation type="submission" date="2019-11" db="EMBL/GenBank/DDBJ databases">
        <title>Acidiferrimicrobium australis gen. nov., sp. nov., an acidophilic and obligately heterotrophic, member of the Actinobacteria that catalyses dissimilatory oxido- reduction of iron isolated from metal-rich acidic water in Chile.</title>
        <authorList>
            <person name="Gonzalez D."/>
            <person name="Huber K."/>
            <person name="Hedrich S."/>
            <person name="Rojas-Villalobos C."/>
            <person name="Quatrini R."/>
            <person name="Dinamarca M.A."/>
            <person name="Schwarz A."/>
            <person name="Canales C."/>
            <person name="Nancucheo I."/>
        </authorList>
    </citation>
    <scope>NUCLEOTIDE SEQUENCE [LARGE SCALE GENOMIC DNA]</scope>
    <source>
        <strain evidence="1 2">USS-CCA1</strain>
    </source>
</reference>
<gene>
    <name evidence="1" type="ORF">GHK86_02825</name>
</gene>
<evidence type="ECO:0000313" key="2">
    <source>
        <dbReference type="Proteomes" id="UP000437736"/>
    </source>
</evidence>
<proteinExistence type="predicted"/>
<name>A0ABW9QQA0_9ACTN</name>
<accession>A0ABW9QQA0</accession>
<dbReference type="EMBL" id="WJHE01000111">
    <property type="protein sequence ID" value="MST31663.1"/>
    <property type="molecule type" value="Genomic_DNA"/>
</dbReference>
<protein>
    <submittedName>
        <fullName evidence="1">Uncharacterized protein</fullName>
    </submittedName>
</protein>
<organism evidence="1 2">
    <name type="scientific">Acidiferrimicrobium australe</name>
    <dbReference type="NCBI Taxonomy" id="2664430"/>
    <lineage>
        <taxon>Bacteria</taxon>
        <taxon>Bacillati</taxon>
        <taxon>Actinomycetota</taxon>
        <taxon>Acidimicrobiia</taxon>
        <taxon>Acidimicrobiales</taxon>
        <taxon>Acidimicrobiaceae</taxon>
        <taxon>Acidiferrimicrobium</taxon>
    </lineage>
</organism>